<comment type="caution">
    <text evidence="1">The sequence shown here is derived from an EMBL/GenBank/DDBJ whole genome shotgun (WGS) entry which is preliminary data.</text>
</comment>
<name>A0A8J5TGW1_ZIZPA</name>
<evidence type="ECO:0000313" key="1">
    <source>
        <dbReference type="EMBL" id="KAG8084025.1"/>
    </source>
</evidence>
<reference evidence="1" key="1">
    <citation type="journal article" date="2021" name="bioRxiv">
        <title>Whole Genome Assembly and Annotation of Northern Wild Rice, Zizania palustris L., Supports a Whole Genome Duplication in the Zizania Genus.</title>
        <authorList>
            <person name="Haas M."/>
            <person name="Kono T."/>
            <person name="Macchietto M."/>
            <person name="Millas R."/>
            <person name="McGilp L."/>
            <person name="Shao M."/>
            <person name="Duquette J."/>
            <person name="Hirsch C.N."/>
            <person name="Kimball J."/>
        </authorList>
    </citation>
    <scope>NUCLEOTIDE SEQUENCE</scope>
    <source>
        <tissue evidence="1">Fresh leaf tissue</tissue>
    </source>
</reference>
<dbReference type="Proteomes" id="UP000729402">
    <property type="component" value="Unassembled WGS sequence"/>
</dbReference>
<accession>A0A8J5TGW1</accession>
<keyword evidence="2" id="KW-1185">Reference proteome</keyword>
<protein>
    <submittedName>
        <fullName evidence="1">Uncharacterized protein</fullName>
    </submittedName>
</protein>
<dbReference type="EMBL" id="JAAALK010000082">
    <property type="protein sequence ID" value="KAG8084025.1"/>
    <property type="molecule type" value="Genomic_DNA"/>
</dbReference>
<evidence type="ECO:0000313" key="2">
    <source>
        <dbReference type="Proteomes" id="UP000729402"/>
    </source>
</evidence>
<gene>
    <name evidence="1" type="ORF">GUJ93_ZPchr0010g8998</name>
</gene>
<sequence>MPMDLVGSSEIDDSNIIVLTVEDLFNKDRAELKARMRELHTLFLGRFTKTRGGFVKLDGDVPYFSRAKVTLLSPRMSSQNLEEKIDNTVDQDISDTFAYRVEAMVNSKLDTKMEVMFRRFGFSEAISPTQSWV</sequence>
<dbReference type="AlphaFoldDB" id="A0A8J5TGW1"/>
<proteinExistence type="predicted"/>
<reference evidence="1" key="2">
    <citation type="submission" date="2021-02" db="EMBL/GenBank/DDBJ databases">
        <authorList>
            <person name="Kimball J.A."/>
            <person name="Haas M.W."/>
            <person name="Macchietto M."/>
            <person name="Kono T."/>
            <person name="Duquette J."/>
            <person name="Shao M."/>
        </authorList>
    </citation>
    <scope>NUCLEOTIDE SEQUENCE</scope>
    <source>
        <tissue evidence="1">Fresh leaf tissue</tissue>
    </source>
</reference>
<organism evidence="1 2">
    <name type="scientific">Zizania palustris</name>
    <name type="common">Northern wild rice</name>
    <dbReference type="NCBI Taxonomy" id="103762"/>
    <lineage>
        <taxon>Eukaryota</taxon>
        <taxon>Viridiplantae</taxon>
        <taxon>Streptophyta</taxon>
        <taxon>Embryophyta</taxon>
        <taxon>Tracheophyta</taxon>
        <taxon>Spermatophyta</taxon>
        <taxon>Magnoliopsida</taxon>
        <taxon>Liliopsida</taxon>
        <taxon>Poales</taxon>
        <taxon>Poaceae</taxon>
        <taxon>BOP clade</taxon>
        <taxon>Oryzoideae</taxon>
        <taxon>Oryzeae</taxon>
        <taxon>Zizaniinae</taxon>
        <taxon>Zizania</taxon>
    </lineage>
</organism>